<feature type="compositionally biased region" description="Low complexity" evidence="1">
    <location>
        <begin position="91"/>
        <end position="109"/>
    </location>
</feature>
<dbReference type="EMBL" id="KN122100">
    <property type="protein sequence ID" value="KFO33377.1"/>
    <property type="molecule type" value="Genomic_DNA"/>
</dbReference>
<organism evidence="2 3">
    <name type="scientific">Fukomys damarensis</name>
    <name type="common">Damaraland mole rat</name>
    <name type="synonym">Cryptomys damarensis</name>
    <dbReference type="NCBI Taxonomy" id="885580"/>
    <lineage>
        <taxon>Eukaryota</taxon>
        <taxon>Metazoa</taxon>
        <taxon>Chordata</taxon>
        <taxon>Craniata</taxon>
        <taxon>Vertebrata</taxon>
        <taxon>Euteleostomi</taxon>
        <taxon>Mammalia</taxon>
        <taxon>Eutheria</taxon>
        <taxon>Euarchontoglires</taxon>
        <taxon>Glires</taxon>
        <taxon>Rodentia</taxon>
        <taxon>Hystricomorpha</taxon>
        <taxon>Bathyergidae</taxon>
        <taxon>Fukomys</taxon>
    </lineage>
</organism>
<dbReference type="GO" id="GO:0035556">
    <property type="term" value="P:intracellular signal transduction"/>
    <property type="evidence" value="ECO:0007669"/>
    <property type="project" value="InterPro"/>
</dbReference>
<accession>A0A091DQM2</accession>
<dbReference type="InterPro" id="IPR036572">
    <property type="entry name" value="Doublecortin_dom_sf"/>
</dbReference>
<keyword evidence="2" id="KW-0808">Transferase</keyword>
<evidence type="ECO:0000256" key="1">
    <source>
        <dbReference type="SAM" id="MobiDB-lite"/>
    </source>
</evidence>
<proteinExistence type="predicted"/>
<evidence type="ECO:0000313" key="2">
    <source>
        <dbReference type="EMBL" id="KFO33377.1"/>
    </source>
</evidence>
<sequence length="121" mass="13591">MSRERAKRCKAEGTENIRVSDSSTDPLLFVSEAWEVMCLQDFFGDDDIFIACGPEKFRYQDDFLLDESECRVVKSTSYTKIASSSRRSTTKSPGPSRRSKSPASTSSGKAAEETRKRLPCF</sequence>
<keyword evidence="2" id="KW-0418">Kinase</keyword>
<feature type="region of interest" description="Disordered" evidence="1">
    <location>
        <begin position="77"/>
        <end position="121"/>
    </location>
</feature>
<dbReference type="Proteomes" id="UP000028990">
    <property type="component" value="Unassembled WGS sequence"/>
</dbReference>
<dbReference type="GO" id="GO:0016301">
    <property type="term" value="F:kinase activity"/>
    <property type="evidence" value="ECO:0007669"/>
    <property type="project" value="UniProtKB-KW"/>
</dbReference>
<protein>
    <submittedName>
        <fullName evidence="2">Serine/threonine-protein kinase DCLK1</fullName>
    </submittedName>
</protein>
<feature type="compositionally biased region" description="Basic and acidic residues" evidence="1">
    <location>
        <begin position="110"/>
        <end position="121"/>
    </location>
</feature>
<dbReference type="AlphaFoldDB" id="A0A091DQM2"/>
<name>A0A091DQM2_FUKDA</name>
<keyword evidence="3" id="KW-1185">Reference proteome</keyword>
<evidence type="ECO:0000313" key="3">
    <source>
        <dbReference type="Proteomes" id="UP000028990"/>
    </source>
</evidence>
<dbReference type="SUPFAM" id="SSF89837">
    <property type="entry name" value="Doublecortin (DC)"/>
    <property type="match status" value="1"/>
</dbReference>
<feature type="compositionally biased region" description="Polar residues" evidence="1">
    <location>
        <begin position="77"/>
        <end position="87"/>
    </location>
</feature>
<reference evidence="2 3" key="1">
    <citation type="submission" date="2013-11" db="EMBL/GenBank/DDBJ databases">
        <title>The Damaraland mole rat (Fukomys damarensis) genome and evolution of African mole rats.</title>
        <authorList>
            <person name="Gladyshev V.N."/>
            <person name="Fang X."/>
        </authorList>
    </citation>
    <scope>NUCLEOTIDE SEQUENCE [LARGE SCALE GENOMIC DNA]</scope>
    <source>
        <tissue evidence="2">Liver</tissue>
    </source>
</reference>
<gene>
    <name evidence="2" type="ORF">H920_05275</name>
</gene>